<dbReference type="eggNOG" id="ENOG502SK45">
    <property type="taxonomic scope" value="Eukaryota"/>
</dbReference>
<gene>
    <name evidence="2" type="ORF">FOMPIDRAFT_1048265</name>
</gene>
<dbReference type="SUPFAM" id="SSF52047">
    <property type="entry name" value="RNI-like"/>
    <property type="match status" value="1"/>
</dbReference>
<feature type="domain" description="F-box" evidence="1">
    <location>
        <begin position="6"/>
        <end position="34"/>
    </location>
</feature>
<dbReference type="InParanoid" id="S8FUR4"/>
<name>S8FUR4_FOMSC</name>
<evidence type="ECO:0000259" key="1">
    <source>
        <dbReference type="Pfam" id="PF00646"/>
    </source>
</evidence>
<evidence type="ECO:0000313" key="2">
    <source>
        <dbReference type="EMBL" id="EPT01975.1"/>
    </source>
</evidence>
<dbReference type="STRING" id="743788.S8FUR4"/>
<organism evidence="2 3">
    <name type="scientific">Fomitopsis schrenkii</name>
    <name type="common">Brown rot fungus</name>
    <dbReference type="NCBI Taxonomy" id="2126942"/>
    <lineage>
        <taxon>Eukaryota</taxon>
        <taxon>Fungi</taxon>
        <taxon>Dikarya</taxon>
        <taxon>Basidiomycota</taxon>
        <taxon>Agaricomycotina</taxon>
        <taxon>Agaricomycetes</taxon>
        <taxon>Polyporales</taxon>
        <taxon>Fomitopsis</taxon>
    </lineage>
</organism>
<dbReference type="Proteomes" id="UP000015241">
    <property type="component" value="Unassembled WGS sequence"/>
</dbReference>
<protein>
    <recommendedName>
        <fullName evidence="1">F-box domain-containing protein</fullName>
    </recommendedName>
</protein>
<dbReference type="HOGENOM" id="CLU_046749_0_0_1"/>
<dbReference type="Gene3D" id="3.80.10.10">
    <property type="entry name" value="Ribonuclease Inhibitor"/>
    <property type="match status" value="1"/>
</dbReference>
<accession>S8FUR4</accession>
<dbReference type="Pfam" id="PF00646">
    <property type="entry name" value="F-box"/>
    <property type="match status" value="1"/>
</dbReference>
<dbReference type="EMBL" id="KE504138">
    <property type="protein sequence ID" value="EPT01975.1"/>
    <property type="molecule type" value="Genomic_DNA"/>
</dbReference>
<proteinExistence type="predicted"/>
<dbReference type="OrthoDB" id="3005567at2759"/>
<keyword evidence="3" id="KW-1185">Reference proteome</keyword>
<dbReference type="InterPro" id="IPR001810">
    <property type="entry name" value="F-box_dom"/>
</dbReference>
<evidence type="ECO:0000313" key="3">
    <source>
        <dbReference type="Proteomes" id="UP000015241"/>
    </source>
</evidence>
<sequence length="433" mass="48578">MVSADNLNLDCLELIFAHLYGNDLVSISLVSRSFLAGVIPRLYRSLVFKLNQTKRYPAILSPFASVIRHPTLATYVRHIDIRAVPSSRSIMQPEFMRDCARALDICDNLVSFTCTPPVLQCFLLDLQNKRSLQHIRVNANMTRDQAELFVKIQGLKSITLDAGSPHAVDVLPRWTVGLKATLTDLTFYSIHDLNELVLENVLMQLPQLTGLHVINCSKMDHNVVLRLTSFTPDLRSLSFTSWARLPALHGPEFLSPPPTPEIWTSLIQQTRIWAAPLCSITLKVTERLAVSEGFISDLVRAHKATLTHIALLNCALSLNSIQHLCMRCKELERFAVSIPAKDRDIASFADALSRSASLRTLSDVSDVHSSHGARASISKLEIRTLFEIVPSLRRVITDERVWTAEKEKDGALRLELKPKTTPPIHWFMPPSQS</sequence>
<dbReference type="InterPro" id="IPR032675">
    <property type="entry name" value="LRR_dom_sf"/>
</dbReference>
<dbReference type="AlphaFoldDB" id="S8FUR4"/>
<reference evidence="2 3" key="1">
    <citation type="journal article" date="2012" name="Science">
        <title>The Paleozoic origin of enzymatic lignin decomposition reconstructed from 31 fungal genomes.</title>
        <authorList>
            <person name="Floudas D."/>
            <person name="Binder M."/>
            <person name="Riley R."/>
            <person name="Barry K."/>
            <person name="Blanchette R.A."/>
            <person name="Henrissat B."/>
            <person name="Martinez A.T."/>
            <person name="Otillar R."/>
            <person name="Spatafora J.W."/>
            <person name="Yadav J.S."/>
            <person name="Aerts A."/>
            <person name="Benoit I."/>
            <person name="Boyd A."/>
            <person name="Carlson A."/>
            <person name="Copeland A."/>
            <person name="Coutinho P.M."/>
            <person name="de Vries R.P."/>
            <person name="Ferreira P."/>
            <person name="Findley K."/>
            <person name="Foster B."/>
            <person name="Gaskell J."/>
            <person name="Glotzer D."/>
            <person name="Gorecki P."/>
            <person name="Heitman J."/>
            <person name="Hesse C."/>
            <person name="Hori C."/>
            <person name="Igarashi K."/>
            <person name="Jurgens J.A."/>
            <person name="Kallen N."/>
            <person name="Kersten P."/>
            <person name="Kohler A."/>
            <person name="Kuees U."/>
            <person name="Kumar T.K.A."/>
            <person name="Kuo A."/>
            <person name="LaButti K."/>
            <person name="Larrondo L.F."/>
            <person name="Lindquist E."/>
            <person name="Ling A."/>
            <person name="Lombard V."/>
            <person name="Lucas S."/>
            <person name="Lundell T."/>
            <person name="Martin R."/>
            <person name="McLaughlin D.J."/>
            <person name="Morgenstern I."/>
            <person name="Morin E."/>
            <person name="Murat C."/>
            <person name="Nagy L.G."/>
            <person name="Nolan M."/>
            <person name="Ohm R.A."/>
            <person name="Patyshakuliyeva A."/>
            <person name="Rokas A."/>
            <person name="Ruiz-Duenas F.J."/>
            <person name="Sabat G."/>
            <person name="Salamov A."/>
            <person name="Samejima M."/>
            <person name="Schmutz J."/>
            <person name="Slot J.C."/>
            <person name="St John F."/>
            <person name="Stenlid J."/>
            <person name="Sun H."/>
            <person name="Sun S."/>
            <person name="Syed K."/>
            <person name="Tsang A."/>
            <person name="Wiebenga A."/>
            <person name="Young D."/>
            <person name="Pisabarro A."/>
            <person name="Eastwood D.C."/>
            <person name="Martin F."/>
            <person name="Cullen D."/>
            <person name="Grigoriev I.V."/>
            <person name="Hibbett D.S."/>
        </authorList>
    </citation>
    <scope>NUCLEOTIDE SEQUENCE</scope>
    <source>
        <strain evidence="3">FP-58527</strain>
    </source>
</reference>